<gene>
    <name evidence="2" type="ORF">TNIN_314621</name>
</gene>
<sequence>MPQISKTLRDQHLRGKKTHDPNEEERSFIPSQEHPTRDSFSNTTPDSIPLVEFYLDYVSKGVSVPPPHLRRPFCALSDDEELQPMSKNADDFLRRPPEATKKSQEQVY</sequence>
<feature type="region of interest" description="Disordered" evidence="1">
    <location>
        <begin position="77"/>
        <end position="108"/>
    </location>
</feature>
<dbReference type="EMBL" id="BMAV01015047">
    <property type="protein sequence ID" value="GFY64017.1"/>
    <property type="molecule type" value="Genomic_DNA"/>
</dbReference>
<evidence type="ECO:0000256" key="1">
    <source>
        <dbReference type="SAM" id="MobiDB-lite"/>
    </source>
</evidence>
<name>A0A8X6Y276_9ARAC</name>
<comment type="caution">
    <text evidence="2">The sequence shown here is derived from an EMBL/GenBank/DDBJ whole genome shotgun (WGS) entry which is preliminary data.</text>
</comment>
<organism evidence="2 3">
    <name type="scientific">Trichonephila inaurata madagascariensis</name>
    <dbReference type="NCBI Taxonomy" id="2747483"/>
    <lineage>
        <taxon>Eukaryota</taxon>
        <taxon>Metazoa</taxon>
        <taxon>Ecdysozoa</taxon>
        <taxon>Arthropoda</taxon>
        <taxon>Chelicerata</taxon>
        <taxon>Arachnida</taxon>
        <taxon>Araneae</taxon>
        <taxon>Araneomorphae</taxon>
        <taxon>Entelegynae</taxon>
        <taxon>Araneoidea</taxon>
        <taxon>Nephilidae</taxon>
        <taxon>Trichonephila</taxon>
        <taxon>Trichonephila inaurata</taxon>
    </lineage>
</organism>
<keyword evidence="3" id="KW-1185">Reference proteome</keyword>
<feature type="compositionally biased region" description="Basic and acidic residues" evidence="1">
    <location>
        <begin position="7"/>
        <end position="27"/>
    </location>
</feature>
<dbReference type="Proteomes" id="UP000886998">
    <property type="component" value="Unassembled WGS sequence"/>
</dbReference>
<protein>
    <submittedName>
        <fullName evidence="2">Uncharacterized protein</fullName>
    </submittedName>
</protein>
<evidence type="ECO:0000313" key="2">
    <source>
        <dbReference type="EMBL" id="GFY64017.1"/>
    </source>
</evidence>
<feature type="region of interest" description="Disordered" evidence="1">
    <location>
        <begin position="1"/>
        <end position="47"/>
    </location>
</feature>
<dbReference type="AlphaFoldDB" id="A0A8X6Y276"/>
<proteinExistence type="predicted"/>
<accession>A0A8X6Y276</accession>
<evidence type="ECO:0000313" key="3">
    <source>
        <dbReference type="Proteomes" id="UP000886998"/>
    </source>
</evidence>
<feature type="compositionally biased region" description="Basic and acidic residues" evidence="1">
    <location>
        <begin position="88"/>
        <end position="108"/>
    </location>
</feature>
<reference evidence="2" key="1">
    <citation type="submission" date="2020-08" db="EMBL/GenBank/DDBJ databases">
        <title>Multicomponent nature underlies the extraordinary mechanical properties of spider dragline silk.</title>
        <authorList>
            <person name="Kono N."/>
            <person name="Nakamura H."/>
            <person name="Mori M."/>
            <person name="Yoshida Y."/>
            <person name="Ohtoshi R."/>
            <person name="Malay A.D."/>
            <person name="Moran D.A.P."/>
            <person name="Tomita M."/>
            <person name="Numata K."/>
            <person name="Arakawa K."/>
        </authorList>
    </citation>
    <scope>NUCLEOTIDE SEQUENCE</scope>
</reference>